<gene>
    <name evidence="1" type="ORF">jhhlp_002864</name>
</gene>
<dbReference type="PANTHER" id="PTHR21310:SF15">
    <property type="entry name" value="AMINOGLYCOSIDE PHOSPHOTRANSFERASE DOMAIN-CONTAINING PROTEIN"/>
    <property type="match status" value="1"/>
</dbReference>
<evidence type="ECO:0000313" key="1">
    <source>
        <dbReference type="EMBL" id="PKS11103.1"/>
    </source>
</evidence>
<accession>A0A2N3NF90</accession>
<dbReference type="InterPro" id="IPR011009">
    <property type="entry name" value="Kinase-like_dom_sf"/>
</dbReference>
<reference evidence="1 2" key="1">
    <citation type="journal article" date="2017" name="G3 (Bethesda)">
        <title>First Draft Genome Sequence of the Pathogenic Fungus Lomentospora prolificans (Formerly Scedosporium prolificans).</title>
        <authorList>
            <person name="Luo R."/>
            <person name="Zimin A."/>
            <person name="Workman R."/>
            <person name="Fan Y."/>
            <person name="Pertea G."/>
            <person name="Grossman N."/>
            <person name="Wear M.P."/>
            <person name="Jia B."/>
            <person name="Miller H."/>
            <person name="Casadevall A."/>
            <person name="Timp W."/>
            <person name="Zhang S.X."/>
            <person name="Salzberg S.L."/>
        </authorList>
    </citation>
    <scope>NUCLEOTIDE SEQUENCE [LARGE SCALE GENOMIC DNA]</scope>
    <source>
        <strain evidence="1 2">JHH-5317</strain>
    </source>
</reference>
<dbReference type="SUPFAM" id="SSF56112">
    <property type="entry name" value="Protein kinase-like (PK-like)"/>
    <property type="match status" value="1"/>
</dbReference>
<dbReference type="AlphaFoldDB" id="A0A2N3NF90"/>
<organism evidence="1 2">
    <name type="scientific">Lomentospora prolificans</name>
    <dbReference type="NCBI Taxonomy" id="41688"/>
    <lineage>
        <taxon>Eukaryota</taxon>
        <taxon>Fungi</taxon>
        <taxon>Dikarya</taxon>
        <taxon>Ascomycota</taxon>
        <taxon>Pezizomycotina</taxon>
        <taxon>Sordariomycetes</taxon>
        <taxon>Hypocreomycetidae</taxon>
        <taxon>Microascales</taxon>
        <taxon>Microascaceae</taxon>
        <taxon>Lomentospora</taxon>
    </lineage>
</organism>
<comment type="caution">
    <text evidence="1">The sequence shown here is derived from an EMBL/GenBank/DDBJ whole genome shotgun (WGS) entry which is preliminary data.</text>
</comment>
<proteinExistence type="predicted"/>
<dbReference type="Proteomes" id="UP000233524">
    <property type="component" value="Unassembled WGS sequence"/>
</dbReference>
<keyword evidence="2" id="KW-1185">Reference proteome</keyword>
<dbReference type="VEuPathDB" id="FungiDB:jhhlp_002864"/>
<protein>
    <submittedName>
        <fullName evidence="1">Uncharacterized protein</fullName>
    </submittedName>
</protein>
<dbReference type="InParanoid" id="A0A2N3NF90"/>
<dbReference type="PANTHER" id="PTHR21310">
    <property type="entry name" value="AMINOGLYCOSIDE PHOSPHOTRANSFERASE-RELATED-RELATED"/>
    <property type="match status" value="1"/>
</dbReference>
<evidence type="ECO:0000313" key="2">
    <source>
        <dbReference type="Proteomes" id="UP000233524"/>
    </source>
</evidence>
<name>A0A2N3NF90_9PEZI</name>
<dbReference type="OrthoDB" id="2906425at2759"/>
<sequence>MASTRQTWSRFMVMDITTLDDALLFVIVYSIMDPRDIKPDHPILKHIFNDAYPGAITIFTQNWDECVFKVDFSYYANPRPPCIVRLEVEDDEPTKFAMTAALQGLAATILPGLVPKVLQVGKAKNEGGRLLNFSVTEFIDEKTLDDVWYELNADGRSSLISELAEAVEKLHSVRLSDQKVQEFLGNALKDEPGLLKELSGPGTFGGTQTGVFNSGSVFMGHIIKEHTDIKQPITVNVLSEPRGIEIKSDFEDMEPVVVEESDMDRWAEEAVFCHNNLNPNQIFVRKLADGGYSIAGILDWTLAGFYPASYELSLQDSHLGLGHGNVSFYLLLKDRLKEVTPRTSSQIALLRARELIHESHERVLVSSDIVSSAVRKKFLDKLELVRDEDPYVGWRRTPGTSHDCSAAEFERLEHDFYMTLPQDWKPAWE</sequence>
<dbReference type="InterPro" id="IPR051678">
    <property type="entry name" value="AGP_Transferase"/>
</dbReference>
<dbReference type="EMBL" id="NLAX01000008">
    <property type="protein sequence ID" value="PKS11103.1"/>
    <property type="molecule type" value="Genomic_DNA"/>
</dbReference>